<gene>
    <name evidence="1" type="ORF">BYL167_LOCUS61633</name>
    <name evidence="3" type="ORF">GIL414_LOCUS69170</name>
    <name evidence="2" type="ORF">SMN809_LOCUS67810</name>
</gene>
<sequence>MDFTPASPLESVRLAKQNMTDSFSISSWAVLDEKQQIASSISSPWVNILSVLETSTMLKISQKQYTFIIH</sequence>
<evidence type="ECO:0000313" key="1">
    <source>
        <dbReference type="EMBL" id="CAF5078726.1"/>
    </source>
</evidence>
<dbReference type="EMBL" id="CAJOBJ010329577">
    <property type="protein sequence ID" value="CAF5180619.1"/>
    <property type="molecule type" value="Genomic_DNA"/>
</dbReference>
<protein>
    <submittedName>
        <fullName evidence="1">Uncharacterized protein</fullName>
    </submittedName>
</protein>
<dbReference type="EMBL" id="CAJOBH010233014">
    <property type="protein sequence ID" value="CAF5078726.1"/>
    <property type="molecule type" value="Genomic_DNA"/>
</dbReference>
<evidence type="ECO:0000313" key="2">
    <source>
        <dbReference type="EMBL" id="CAF5177149.1"/>
    </source>
</evidence>
<proteinExistence type="predicted"/>
<reference evidence="1" key="1">
    <citation type="submission" date="2021-02" db="EMBL/GenBank/DDBJ databases">
        <authorList>
            <person name="Nowell W R."/>
        </authorList>
    </citation>
    <scope>NUCLEOTIDE SEQUENCE</scope>
</reference>
<dbReference type="AlphaFoldDB" id="A0A8S3ERC7"/>
<evidence type="ECO:0000313" key="3">
    <source>
        <dbReference type="EMBL" id="CAF5180619.1"/>
    </source>
</evidence>
<comment type="caution">
    <text evidence="1">The sequence shown here is derived from an EMBL/GenBank/DDBJ whole genome shotgun (WGS) entry which is preliminary data.</text>
</comment>
<dbReference type="EMBL" id="CAJOBI010316090">
    <property type="protein sequence ID" value="CAF5177149.1"/>
    <property type="molecule type" value="Genomic_DNA"/>
</dbReference>
<dbReference type="Proteomes" id="UP000681720">
    <property type="component" value="Unassembled WGS sequence"/>
</dbReference>
<dbReference type="Proteomes" id="UP000681967">
    <property type="component" value="Unassembled WGS sequence"/>
</dbReference>
<accession>A0A8S3ERC7</accession>
<name>A0A8S3ERC7_9BILA</name>
<evidence type="ECO:0000313" key="4">
    <source>
        <dbReference type="Proteomes" id="UP000681967"/>
    </source>
</evidence>
<organism evidence="1 4">
    <name type="scientific">Rotaria magnacalcarata</name>
    <dbReference type="NCBI Taxonomy" id="392030"/>
    <lineage>
        <taxon>Eukaryota</taxon>
        <taxon>Metazoa</taxon>
        <taxon>Spiralia</taxon>
        <taxon>Gnathifera</taxon>
        <taxon>Rotifera</taxon>
        <taxon>Eurotatoria</taxon>
        <taxon>Bdelloidea</taxon>
        <taxon>Philodinida</taxon>
        <taxon>Philodinidae</taxon>
        <taxon>Rotaria</taxon>
    </lineage>
</organism>
<dbReference type="Proteomes" id="UP000676336">
    <property type="component" value="Unassembled WGS sequence"/>
</dbReference>
<feature type="non-terminal residue" evidence="1">
    <location>
        <position position="1"/>
    </location>
</feature>